<dbReference type="EMBL" id="CZQA01000015">
    <property type="protein sequence ID" value="CUS39768.1"/>
    <property type="molecule type" value="Genomic_DNA"/>
</dbReference>
<dbReference type="AlphaFoldDB" id="A0A0S4LT87"/>
<dbReference type="InterPro" id="IPR002575">
    <property type="entry name" value="Aminoglycoside_PTrfase"/>
</dbReference>
<dbReference type="STRING" id="1742972.COMA1_90048"/>
<reference evidence="2 3" key="1">
    <citation type="submission" date="2015-10" db="EMBL/GenBank/DDBJ databases">
        <authorList>
            <person name="Gilbert D.G."/>
        </authorList>
    </citation>
    <scope>NUCLEOTIDE SEQUENCE [LARGE SCALE GENOMIC DNA]</scope>
    <source>
        <strain evidence="2">COMA1</strain>
    </source>
</reference>
<name>A0A0S4LT87_9BACT</name>
<evidence type="ECO:0000259" key="1">
    <source>
        <dbReference type="Pfam" id="PF01636"/>
    </source>
</evidence>
<dbReference type="RefSeq" id="WP_176698225.1">
    <property type="nucleotide sequence ID" value="NZ_CZQA01000015.1"/>
</dbReference>
<accession>A0A0S4LT87</accession>
<gene>
    <name evidence="2" type="ORF">COMA1_90048</name>
</gene>
<keyword evidence="3" id="KW-1185">Reference proteome</keyword>
<dbReference type="Proteomes" id="UP000199032">
    <property type="component" value="Unassembled WGS sequence"/>
</dbReference>
<organism evidence="2 3">
    <name type="scientific">Candidatus Nitrospira nitrosa</name>
    <dbReference type="NCBI Taxonomy" id="1742972"/>
    <lineage>
        <taxon>Bacteria</taxon>
        <taxon>Pseudomonadati</taxon>
        <taxon>Nitrospirota</taxon>
        <taxon>Nitrospiria</taxon>
        <taxon>Nitrospirales</taxon>
        <taxon>Nitrospiraceae</taxon>
        <taxon>Nitrospira</taxon>
    </lineage>
</organism>
<dbReference type="SUPFAM" id="SSF56112">
    <property type="entry name" value="Protein kinase-like (PK-like)"/>
    <property type="match status" value="1"/>
</dbReference>
<evidence type="ECO:0000313" key="2">
    <source>
        <dbReference type="EMBL" id="CUS39768.1"/>
    </source>
</evidence>
<dbReference type="Pfam" id="PF01636">
    <property type="entry name" value="APH"/>
    <property type="match status" value="1"/>
</dbReference>
<dbReference type="GO" id="GO:0016740">
    <property type="term" value="F:transferase activity"/>
    <property type="evidence" value="ECO:0007669"/>
    <property type="project" value="UniProtKB-KW"/>
</dbReference>
<proteinExistence type="predicted"/>
<sequence length="465" mass="53196">MARTHAIRTEAADTLMGDVDWGTMYRAFHRFTSPATASKILLSCLPELSQHSHETSTCTIQDARLKTFVKSSSKIKSTLSACYQLTTSAPLTNQRSQRFIYLKAFLDGRSAETFRCLTHRSADSECDQAVIHVPEYDAIIWRFPHDPALPHLRQLIDLTAVKRHLPAEGLVQIGMSRTPRVLESHVVNYRPEIRCTNRYDLHDPIQDRTYQLFGKTFHNGDGRSLNQRLDYFWNRSLANPDAMAVARPLGYSEQTHTVWQLGVLGTPLLQILNSSNYEQYSRTISKGLASLHTSDAAGLLTHSPADHIAEIQKKLGKLSDAIPLLSRRLHALGAELERIAPQPSAIPFCPIHWDFHIEQLLARQEQIIFCDLDELIIGDPVQDLANFMVDLHFRNIDKQLMRLITAELYYAYRQQVTWSVPIDRLAWHARLQFINKAYRHYLRFAPGFEDTVERILQLAERGFSL</sequence>
<evidence type="ECO:0000313" key="3">
    <source>
        <dbReference type="Proteomes" id="UP000199032"/>
    </source>
</evidence>
<keyword evidence="2" id="KW-0808">Transferase</keyword>
<dbReference type="InterPro" id="IPR011009">
    <property type="entry name" value="Kinase-like_dom_sf"/>
</dbReference>
<protein>
    <submittedName>
        <fullName evidence="2">Putative aminoglycoside phosphotransferase</fullName>
    </submittedName>
</protein>
<feature type="domain" description="Aminoglycoside phosphotransferase" evidence="1">
    <location>
        <begin position="243"/>
        <end position="408"/>
    </location>
</feature>
<dbReference type="Gene3D" id="3.90.1200.10">
    <property type="match status" value="1"/>
</dbReference>